<reference evidence="1" key="1">
    <citation type="journal article" date="2015" name="Nature">
        <title>Complex archaea that bridge the gap between prokaryotes and eukaryotes.</title>
        <authorList>
            <person name="Spang A."/>
            <person name="Saw J.H."/>
            <person name="Jorgensen S.L."/>
            <person name="Zaremba-Niedzwiedzka K."/>
            <person name="Martijn J."/>
            <person name="Lind A.E."/>
            <person name="van Eijk R."/>
            <person name="Schleper C."/>
            <person name="Guy L."/>
            <person name="Ettema T.J."/>
        </authorList>
    </citation>
    <scope>NUCLEOTIDE SEQUENCE</scope>
</reference>
<gene>
    <name evidence="1" type="ORF">LCGC14_1494260</name>
</gene>
<protein>
    <submittedName>
        <fullName evidence="1">Uncharacterized protein</fullName>
    </submittedName>
</protein>
<evidence type="ECO:0000313" key="1">
    <source>
        <dbReference type="EMBL" id="KKM65154.1"/>
    </source>
</evidence>
<proteinExistence type="predicted"/>
<comment type="caution">
    <text evidence="1">The sequence shown here is derived from an EMBL/GenBank/DDBJ whole genome shotgun (WGS) entry which is preliminary data.</text>
</comment>
<accession>A0A0F9J5X3</accession>
<dbReference type="EMBL" id="LAZR01010772">
    <property type="protein sequence ID" value="KKM65154.1"/>
    <property type="molecule type" value="Genomic_DNA"/>
</dbReference>
<name>A0A0F9J5X3_9ZZZZ</name>
<dbReference type="AlphaFoldDB" id="A0A0F9J5X3"/>
<sequence>MDKEETYRELVAMTSDLQWHFFDYVKHRDISEHAKKLSWLRLMGLMETWDII</sequence>
<organism evidence="1">
    <name type="scientific">marine sediment metagenome</name>
    <dbReference type="NCBI Taxonomy" id="412755"/>
    <lineage>
        <taxon>unclassified sequences</taxon>
        <taxon>metagenomes</taxon>
        <taxon>ecological metagenomes</taxon>
    </lineage>
</organism>